<keyword evidence="4" id="KW-1185">Reference proteome</keyword>
<protein>
    <submittedName>
        <fullName evidence="3">Uncharacterized protein</fullName>
    </submittedName>
</protein>
<evidence type="ECO:0000313" key="3">
    <source>
        <dbReference type="EMBL" id="ANP73509.1"/>
    </source>
</evidence>
<feature type="region of interest" description="Disordered" evidence="1">
    <location>
        <begin position="79"/>
        <end position="98"/>
    </location>
</feature>
<evidence type="ECO:0000256" key="1">
    <source>
        <dbReference type="SAM" id="MobiDB-lite"/>
    </source>
</evidence>
<feature type="transmembrane region" description="Helical" evidence="2">
    <location>
        <begin position="110"/>
        <end position="130"/>
    </location>
</feature>
<dbReference type="AlphaFoldDB" id="A0A1B1BLJ0"/>
<sequence length="163" mass="17654">MRATGFIGESRWRRQPVARVRYDACWADDRVEFDVNLTDVMLRGWPAGLKPIVDSVHANCPEVGTGRWVNGFAAVVDGPEAENPNPPGPRSGWPGRSGVARHWPGPRARLAWRLILGVVALGAGLLLITGPVRDSVLASVGAFCAVGGLVILAGAVPRRFRWW</sequence>
<reference evidence="3 4" key="1">
    <citation type="submission" date="2016-06" db="EMBL/GenBank/DDBJ databases">
        <title>Genome sequencing of Cryobacterium arcticum PAMC 27867.</title>
        <authorList>
            <person name="Lee J."/>
            <person name="Kim O.-S."/>
        </authorList>
    </citation>
    <scope>NUCLEOTIDE SEQUENCE [LARGE SCALE GENOMIC DNA]</scope>
    <source>
        <strain evidence="3 4">PAMC 27867</strain>
    </source>
</reference>
<dbReference type="EMBL" id="CP016282">
    <property type="protein sequence ID" value="ANP73509.1"/>
    <property type="molecule type" value="Genomic_DNA"/>
</dbReference>
<accession>A0A1B1BLJ0</accession>
<feature type="transmembrane region" description="Helical" evidence="2">
    <location>
        <begin position="136"/>
        <end position="156"/>
    </location>
</feature>
<proteinExistence type="predicted"/>
<gene>
    <name evidence="3" type="ORF">PA27867_2565</name>
</gene>
<dbReference type="KEGG" id="cart:PA27867_2565"/>
<organism evidence="3 4">
    <name type="scientific">Cryobacterium arcticum</name>
    <dbReference type="NCBI Taxonomy" id="670052"/>
    <lineage>
        <taxon>Bacteria</taxon>
        <taxon>Bacillati</taxon>
        <taxon>Actinomycetota</taxon>
        <taxon>Actinomycetes</taxon>
        <taxon>Micrococcales</taxon>
        <taxon>Microbacteriaceae</taxon>
        <taxon>Cryobacterium</taxon>
    </lineage>
</organism>
<evidence type="ECO:0000313" key="4">
    <source>
        <dbReference type="Proteomes" id="UP000092582"/>
    </source>
</evidence>
<evidence type="ECO:0000256" key="2">
    <source>
        <dbReference type="SAM" id="Phobius"/>
    </source>
</evidence>
<name>A0A1B1BLJ0_9MICO</name>
<keyword evidence="2" id="KW-1133">Transmembrane helix</keyword>
<keyword evidence="2" id="KW-0472">Membrane</keyword>
<keyword evidence="2" id="KW-0812">Transmembrane</keyword>
<dbReference type="Proteomes" id="UP000092582">
    <property type="component" value="Chromosome 1"/>
</dbReference>